<dbReference type="PANTHER" id="PTHR30346">
    <property type="entry name" value="TRANSCRIPTIONAL DUAL REGULATOR HCAR-RELATED"/>
    <property type="match status" value="1"/>
</dbReference>
<comment type="similarity">
    <text evidence="1">Belongs to the LysR transcriptional regulatory family.</text>
</comment>
<sequence length="301" mass="34545">MSNLNSLNMSIAQIRYFIKVVECNSFTKASQQLNMSQSSISKNISSLEQTLELQLFIRENKRIIITEAGIYLYKEFKEAIKKIDQAIDESHILQGGYSNNLTIGGLDAHRPDAFVLPLVKKFKKVYKNISIQVENWSVQDVRHKLIDGELDIIFTVLYDVEQLNKEIFDYKVVAECTLSVGMLETNPLCEKSEITILDLKDSHFVSISPQYTPSYNHLLKEICTSHGFQPKITYYTSSANSLISNLRNNKEVFICDEFYRDYLNKSVCWKPLKGTISGIAVAWKKDNKKKSVRLFIDSINL</sequence>
<gene>
    <name evidence="6" type="ORF">GC105_02820</name>
</gene>
<evidence type="ECO:0000259" key="5">
    <source>
        <dbReference type="PROSITE" id="PS50931"/>
    </source>
</evidence>
<dbReference type="InterPro" id="IPR000847">
    <property type="entry name" value="LysR_HTH_N"/>
</dbReference>
<dbReference type="EMBL" id="WHNX01000003">
    <property type="protein sequence ID" value="MPW24722.1"/>
    <property type="molecule type" value="Genomic_DNA"/>
</dbReference>
<dbReference type="GO" id="GO:0003677">
    <property type="term" value="F:DNA binding"/>
    <property type="evidence" value="ECO:0007669"/>
    <property type="project" value="UniProtKB-KW"/>
</dbReference>
<dbReference type="Pfam" id="PF00126">
    <property type="entry name" value="HTH_1"/>
    <property type="match status" value="1"/>
</dbReference>
<dbReference type="CDD" id="cd05466">
    <property type="entry name" value="PBP2_LTTR_substrate"/>
    <property type="match status" value="1"/>
</dbReference>
<dbReference type="InterPro" id="IPR036390">
    <property type="entry name" value="WH_DNA-bd_sf"/>
</dbReference>
<dbReference type="GO" id="GO:0032993">
    <property type="term" value="C:protein-DNA complex"/>
    <property type="evidence" value="ECO:0007669"/>
    <property type="project" value="TreeGrafter"/>
</dbReference>
<dbReference type="PROSITE" id="PS50931">
    <property type="entry name" value="HTH_LYSR"/>
    <property type="match status" value="1"/>
</dbReference>
<proteinExistence type="inferred from homology"/>
<dbReference type="Gene3D" id="3.40.190.10">
    <property type="entry name" value="Periplasmic binding protein-like II"/>
    <property type="match status" value="2"/>
</dbReference>
<dbReference type="PRINTS" id="PR00039">
    <property type="entry name" value="HTHLYSR"/>
</dbReference>
<keyword evidence="3" id="KW-0238">DNA-binding</keyword>
<evidence type="ECO:0000256" key="3">
    <source>
        <dbReference type="ARBA" id="ARBA00023125"/>
    </source>
</evidence>
<dbReference type="GO" id="GO:0003700">
    <property type="term" value="F:DNA-binding transcription factor activity"/>
    <property type="evidence" value="ECO:0007669"/>
    <property type="project" value="InterPro"/>
</dbReference>
<accession>A0A6A7K5R4</accession>
<keyword evidence="4" id="KW-0804">Transcription</keyword>
<dbReference type="Proteomes" id="UP000440004">
    <property type="component" value="Unassembled WGS sequence"/>
</dbReference>
<dbReference type="PANTHER" id="PTHR30346:SF28">
    <property type="entry name" value="HTH-TYPE TRANSCRIPTIONAL REGULATOR CYNR"/>
    <property type="match status" value="1"/>
</dbReference>
<organism evidence="6 7">
    <name type="scientific">Alkalibaculum sporogenes</name>
    <dbReference type="NCBI Taxonomy" id="2655001"/>
    <lineage>
        <taxon>Bacteria</taxon>
        <taxon>Bacillati</taxon>
        <taxon>Bacillota</taxon>
        <taxon>Clostridia</taxon>
        <taxon>Eubacteriales</taxon>
        <taxon>Eubacteriaceae</taxon>
        <taxon>Alkalibaculum</taxon>
    </lineage>
</organism>
<dbReference type="SUPFAM" id="SSF53850">
    <property type="entry name" value="Periplasmic binding protein-like II"/>
    <property type="match status" value="1"/>
</dbReference>
<protein>
    <submittedName>
        <fullName evidence="6">LysR family transcriptional regulator</fullName>
    </submittedName>
</protein>
<dbReference type="InterPro" id="IPR005119">
    <property type="entry name" value="LysR_subst-bd"/>
</dbReference>
<dbReference type="SUPFAM" id="SSF46785">
    <property type="entry name" value="Winged helix' DNA-binding domain"/>
    <property type="match status" value="1"/>
</dbReference>
<keyword evidence="2" id="KW-0805">Transcription regulation</keyword>
<evidence type="ECO:0000313" key="7">
    <source>
        <dbReference type="Proteomes" id="UP000440004"/>
    </source>
</evidence>
<reference evidence="6 7" key="1">
    <citation type="submission" date="2019-10" db="EMBL/GenBank/DDBJ databases">
        <title>Alkalibaculum tamaniensis sp.nov., a new alkaliphilic acetogen, isolated on methoxylated aromatics from a mud volcano.</title>
        <authorList>
            <person name="Khomyakova M.A."/>
            <person name="Merkel A.Y."/>
            <person name="Bonch-Osmolovskaya E.A."/>
            <person name="Slobodkin A.I."/>
        </authorList>
    </citation>
    <scope>NUCLEOTIDE SEQUENCE [LARGE SCALE GENOMIC DNA]</scope>
    <source>
        <strain evidence="6 7">M08DMB</strain>
    </source>
</reference>
<dbReference type="RefSeq" id="WP_152801468.1">
    <property type="nucleotide sequence ID" value="NZ_WHNX01000003.1"/>
</dbReference>
<dbReference type="Pfam" id="PF03466">
    <property type="entry name" value="LysR_substrate"/>
    <property type="match status" value="1"/>
</dbReference>
<comment type="caution">
    <text evidence="6">The sequence shown here is derived from an EMBL/GenBank/DDBJ whole genome shotgun (WGS) entry which is preliminary data.</text>
</comment>
<keyword evidence="7" id="KW-1185">Reference proteome</keyword>
<feature type="domain" description="HTH lysR-type" evidence="5">
    <location>
        <begin position="9"/>
        <end position="66"/>
    </location>
</feature>
<evidence type="ECO:0000256" key="2">
    <source>
        <dbReference type="ARBA" id="ARBA00023015"/>
    </source>
</evidence>
<evidence type="ECO:0000313" key="6">
    <source>
        <dbReference type="EMBL" id="MPW24722.1"/>
    </source>
</evidence>
<dbReference type="InterPro" id="IPR036388">
    <property type="entry name" value="WH-like_DNA-bd_sf"/>
</dbReference>
<dbReference type="Gene3D" id="1.10.10.10">
    <property type="entry name" value="Winged helix-like DNA-binding domain superfamily/Winged helix DNA-binding domain"/>
    <property type="match status" value="1"/>
</dbReference>
<name>A0A6A7K5R4_9FIRM</name>
<evidence type="ECO:0000256" key="1">
    <source>
        <dbReference type="ARBA" id="ARBA00009437"/>
    </source>
</evidence>
<dbReference type="FunFam" id="1.10.10.10:FF:000001">
    <property type="entry name" value="LysR family transcriptional regulator"/>
    <property type="match status" value="1"/>
</dbReference>
<evidence type="ECO:0000256" key="4">
    <source>
        <dbReference type="ARBA" id="ARBA00023163"/>
    </source>
</evidence>
<dbReference type="AlphaFoldDB" id="A0A6A7K5R4"/>